<accession>A0A4R5U9K3</accession>
<proteinExistence type="predicted"/>
<name>A0A4R5U9K3_9HYPH</name>
<dbReference type="Proteomes" id="UP000295238">
    <property type="component" value="Unassembled WGS sequence"/>
</dbReference>
<dbReference type="AlphaFoldDB" id="A0A4R5U9K3"/>
<reference evidence="1 2" key="1">
    <citation type="submission" date="2019-03" db="EMBL/GenBank/DDBJ databases">
        <title>Rhizobium sp. nov., an bacterium isolated from biocrust in Mu Us Desert.</title>
        <authorList>
            <person name="Lixiong L."/>
        </authorList>
    </citation>
    <scope>NUCLEOTIDE SEQUENCE [LARGE SCALE GENOMIC DNA]</scope>
    <source>
        <strain evidence="1 2">SPY-1</strain>
    </source>
</reference>
<dbReference type="OrthoDB" id="8370468at2"/>
<gene>
    <name evidence="1" type="ORF">E2F50_20320</name>
</gene>
<protein>
    <recommendedName>
        <fullName evidence="3">TnsA endonuclease N-terminal domain-containing protein</fullName>
    </recommendedName>
</protein>
<evidence type="ECO:0000313" key="1">
    <source>
        <dbReference type="EMBL" id="TDK31289.1"/>
    </source>
</evidence>
<sequence>MDPTAGHATRKPASKQEATARGATFFRGTEVYHESELEHRVSVKIQGRSDVRELHSQYPILLWIDADGEIRKHTCDYFVVFDDGLRLAVAVKYQKNKEQLEELIKQIRLAGFTRHDKKGHLTVGAVDDMVHLSEAEATIDDFENAQCIVASRHHNDPAEFSALLEIVRRLPGRFRFGELLRNCTNRANRRTAIWRLIDVGHLVTASTGRIDELAWLRFRG</sequence>
<dbReference type="EMBL" id="SMTL01000007">
    <property type="protein sequence ID" value="TDK31289.1"/>
    <property type="molecule type" value="Genomic_DNA"/>
</dbReference>
<evidence type="ECO:0000313" key="2">
    <source>
        <dbReference type="Proteomes" id="UP000295238"/>
    </source>
</evidence>
<keyword evidence="2" id="KW-1185">Reference proteome</keyword>
<organism evidence="1 2">
    <name type="scientific">Rhizobium deserti</name>
    <dbReference type="NCBI Taxonomy" id="2547961"/>
    <lineage>
        <taxon>Bacteria</taxon>
        <taxon>Pseudomonadati</taxon>
        <taxon>Pseudomonadota</taxon>
        <taxon>Alphaproteobacteria</taxon>
        <taxon>Hyphomicrobiales</taxon>
        <taxon>Rhizobiaceae</taxon>
        <taxon>Rhizobium/Agrobacterium group</taxon>
        <taxon>Rhizobium</taxon>
    </lineage>
</organism>
<evidence type="ECO:0008006" key="3">
    <source>
        <dbReference type="Google" id="ProtNLM"/>
    </source>
</evidence>
<comment type="caution">
    <text evidence="1">The sequence shown here is derived from an EMBL/GenBank/DDBJ whole genome shotgun (WGS) entry which is preliminary data.</text>
</comment>